<keyword evidence="4 10" id="KW-0282">Flagellum</keyword>
<evidence type="ECO:0000256" key="3">
    <source>
        <dbReference type="ARBA" id="ARBA00022490"/>
    </source>
</evidence>
<evidence type="ECO:0000256" key="10">
    <source>
        <dbReference type="RuleBase" id="RU367040"/>
    </source>
</evidence>
<keyword evidence="5 11" id="KW-0175">Coiled coil</keyword>
<dbReference type="EMBL" id="JAAOIC020000047">
    <property type="protein sequence ID" value="KAG8037826.1"/>
    <property type="molecule type" value="Genomic_DNA"/>
</dbReference>
<dbReference type="OrthoDB" id="10054259at2759"/>
<evidence type="ECO:0000313" key="13">
    <source>
        <dbReference type="Proteomes" id="UP000729913"/>
    </source>
</evidence>
<dbReference type="GO" id="GO:0005930">
    <property type="term" value="C:axoneme"/>
    <property type="evidence" value="ECO:0007669"/>
    <property type="project" value="UniProtKB-SubCell"/>
</dbReference>
<evidence type="ECO:0000256" key="9">
    <source>
        <dbReference type="ARBA" id="ARBA00045224"/>
    </source>
</evidence>
<accession>A0A8J5QSS7</accession>
<organism evidence="12 13">
    <name type="scientific">Cotesia typhae</name>
    <dbReference type="NCBI Taxonomy" id="2053667"/>
    <lineage>
        <taxon>Eukaryota</taxon>
        <taxon>Metazoa</taxon>
        <taxon>Ecdysozoa</taxon>
        <taxon>Arthropoda</taxon>
        <taxon>Hexapoda</taxon>
        <taxon>Insecta</taxon>
        <taxon>Pterygota</taxon>
        <taxon>Neoptera</taxon>
        <taxon>Endopterygota</taxon>
        <taxon>Hymenoptera</taxon>
        <taxon>Apocrita</taxon>
        <taxon>Ichneumonoidea</taxon>
        <taxon>Braconidae</taxon>
        <taxon>Microgastrinae</taxon>
        <taxon>Cotesia</taxon>
    </lineage>
</organism>
<dbReference type="InterPro" id="IPR048256">
    <property type="entry name" value="Tektin-like"/>
</dbReference>
<dbReference type="GO" id="GO:0060271">
    <property type="term" value="P:cilium assembly"/>
    <property type="evidence" value="ECO:0007669"/>
    <property type="project" value="UniProtKB-UniRule"/>
</dbReference>
<sequence>LRFGPSSINYSIMFTKKRLLKLNEPMEIVPPPTQKFTIDQWRLDNQARFRKCNIHCQLVESLIAESERICDSALELTKTNKTATDYELKEKLADVKFVKDEILRHRKDVILEIDALKTYKARLIDGLASIQENAAEICKKCLIAREHRLGIDLTVDDVEKELKKELEVISRADSIFTRTLEHTNEQIRILKSLLYYLDGDLENKDRSIQLDQRNLSLKETSLNLSTYHGTASLDPSIITVQEWDLHTDEIVMSTMKQMNSTRVLRCYIDNILKEIVDDLNEQKEKTNEAFRQRILETKEVKARLESQHSEIIKQANAMTQNITRLEKNIAEKEGFLALAHTRLGNRCHRPNLELTRDQVEKKLVQEVYDIRQTVTKLQETLNEAYATLRYLLSMQIQLEEDINIKTNTLKIDEIECMTLRQSLNYHAY</sequence>
<comment type="caution">
    <text evidence="12">The sequence shown here is derived from an EMBL/GenBank/DDBJ whole genome shotgun (WGS) entry which is preliminary data.</text>
</comment>
<evidence type="ECO:0000256" key="2">
    <source>
        <dbReference type="ARBA" id="ARBA00007209"/>
    </source>
</evidence>
<dbReference type="PANTHER" id="PTHR19960">
    <property type="entry name" value="TEKTIN"/>
    <property type="match status" value="1"/>
</dbReference>
<feature type="non-terminal residue" evidence="12">
    <location>
        <position position="1"/>
    </location>
</feature>
<evidence type="ECO:0000256" key="8">
    <source>
        <dbReference type="ARBA" id="ARBA00023273"/>
    </source>
</evidence>
<evidence type="ECO:0000313" key="12">
    <source>
        <dbReference type="EMBL" id="KAG8037826.1"/>
    </source>
</evidence>
<dbReference type="GO" id="GO:0060294">
    <property type="term" value="P:cilium movement involved in cell motility"/>
    <property type="evidence" value="ECO:0007669"/>
    <property type="project" value="UniProtKB-UniRule"/>
</dbReference>
<evidence type="ECO:0000256" key="7">
    <source>
        <dbReference type="ARBA" id="ARBA00023212"/>
    </source>
</evidence>
<reference evidence="12" key="1">
    <citation type="submission" date="2020-03" db="EMBL/GenBank/DDBJ databases">
        <authorList>
            <person name="Chebbi M.A."/>
            <person name="Drezen J.M."/>
        </authorList>
    </citation>
    <scope>NUCLEOTIDE SEQUENCE</scope>
    <source>
        <tissue evidence="12">Whole body</tissue>
    </source>
</reference>
<comment type="similarity">
    <text evidence="2 10">Belongs to the tektin family.</text>
</comment>
<feature type="coiled-coil region" evidence="11">
    <location>
        <begin position="287"/>
        <end position="328"/>
    </location>
</feature>
<comment type="function">
    <text evidence="9">Microtubule inner protein (MIP) part of the dynein-decorated doublet microtubules (DMTs) in cilia and flagellar axoneme. Forms filamentous polymers in the walls of ciliary and flagellar microtubules.</text>
</comment>
<dbReference type="Pfam" id="PF03148">
    <property type="entry name" value="Tektin"/>
    <property type="match status" value="1"/>
</dbReference>
<keyword evidence="3" id="KW-0963">Cytoplasm</keyword>
<protein>
    <recommendedName>
        <fullName evidence="10">Tektin</fullName>
    </recommendedName>
</protein>
<dbReference type="Proteomes" id="UP000729913">
    <property type="component" value="Unassembled WGS sequence"/>
</dbReference>
<evidence type="ECO:0000256" key="1">
    <source>
        <dbReference type="ARBA" id="ARBA00004611"/>
    </source>
</evidence>
<evidence type="ECO:0000256" key="4">
    <source>
        <dbReference type="ARBA" id="ARBA00022846"/>
    </source>
</evidence>
<name>A0A8J5QSS7_9HYME</name>
<evidence type="ECO:0000256" key="6">
    <source>
        <dbReference type="ARBA" id="ARBA00023069"/>
    </source>
</evidence>
<dbReference type="PANTHER" id="PTHR19960:SF25">
    <property type="entry name" value="TEKTIN-1"/>
    <property type="match status" value="1"/>
</dbReference>
<keyword evidence="6 10" id="KW-0969">Cilium</keyword>
<proteinExistence type="inferred from homology"/>
<dbReference type="GO" id="GO:0005634">
    <property type="term" value="C:nucleus"/>
    <property type="evidence" value="ECO:0007669"/>
    <property type="project" value="TreeGrafter"/>
</dbReference>
<reference evidence="12" key="2">
    <citation type="submission" date="2021-04" db="EMBL/GenBank/DDBJ databases">
        <title>Genome-wide patterns of bracovirus chromosomal integration into multiple host tissues during parasitism.</title>
        <authorList>
            <person name="Chebbi M.A.C."/>
        </authorList>
    </citation>
    <scope>NUCLEOTIDE SEQUENCE</scope>
    <source>
        <tissue evidence="12">Whole body</tissue>
    </source>
</reference>
<keyword evidence="13" id="KW-1185">Reference proteome</keyword>
<keyword evidence="8 10" id="KW-0966">Cell projection</keyword>
<comment type="subcellular location">
    <subcellularLocation>
        <location evidence="10">Cytoplasm</location>
        <location evidence="10">Cytoskeleton</location>
        <location evidence="10">Cilium axoneme</location>
    </subcellularLocation>
    <subcellularLocation>
        <location evidence="1">Cytoplasm</location>
        <location evidence="1">Cytoskeleton</location>
        <location evidence="1">Flagellum axoneme</location>
    </subcellularLocation>
</comment>
<dbReference type="AlphaFoldDB" id="A0A8J5QSS7"/>
<gene>
    <name evidence="12" type="ORF">G9C98_006037</name>
</gene>
<dbReference type="GO" id="GO:0015630">
    <property type="term" value="C:microtubule cytoskeleton"/>
    <property type="evidence" value="ECO:0007669"/>
    <property type="project" value="UniProtKB-UniRule"/>
</dbReference>
<evidence type="ECO:0000256" key="5">
    <source>
        <dbReference type="ARBA" id="ARBA00023054"/>
    </source>
</evidence>
<dbReference type="InterPro" id="IPR000435">
    <property type="entry name" value="Tektins"/>
</dbReference>
<keyword evidence="7" id="KW-0206">Cytoskeleton</keyword>
<evidence type="ECO:0000256" key="11">
    <source>
        <dbReference type="SAM" id="Coils"/>
    </source>
</evidence>